<organism evidence="3 5">
    <name type="scientific">Bifidobacterium gallicum DSM 20093 = LMG 11596</name>
    <dbReference type="NCBI Taxonomy" id="561180"/>
    <lineage>
        <taxon>Bacteria</taxon>
        <taxon>Bacillati</taxon>
        <taxon>Actinomycetota</taxon>
        <taxon>Actinomycetes</taxon>
        <taxon>Bifidobacteriales</taxon>
        <taxon>Bifidobacteriaceae</taxon>
        <taxon>Bifidobacterium</taxon>
    </lineage>
</organism>
<evidence type="ECO:0000259" key="2">
    <source>
        <dbReference type="PROSITE" id="PS51186"/>
    </source>
</evidence>
<feature type="compositionally biased region" description="Basic and acidic residues" evidence="1">
    <location>
        <begin position="12"/>
        <end position="22"/>
    </location>
</feature>
<dbReference type="InterPro" id="IPR016181">
    <property type="entry name" value="Acyl_CoA_acyltransferase"/>
</dbReference>
<dbReference type="Pfam" id="PF00583">
    <property type="entry name" value="Acetyltransf_1"/>
    <property type="match status" value="1"/>
</dbReference>
<dbReference type="RefSeq" id="WP_006294489.1">
    <property type="nucleotide sequence ID" value="NZ_ABXB03000002.1"/>
</dbReference>
<feature type="domain" description="N-acetyltransferase" evidence="2">
    <location>
        <begin position="158"/>
        <end position="245"/>
    </location>
</feature>
<dbReference type="OrthoDB" id="6711752at2"/>
<reference evidence="3 5" key="1">
    <citation type="submission" date="2009-11" db="EMBL/GenBank/DDBJ databases">
        <authorList>
            <person name="Weinstock G."/>
            <person name="Sodergren E."/>
            <person name="Clifton S."/>
            <person name="Fulton L."/>
            <person name="Fulton B."/>
            <person name="Courtney L."/>
            <person name="Fronick C."/>
            <person name="Harrison M."/>
            <person name="Strong C."/>
            <person name="Farmer C."/>
            <person name="Delahaunty K."/>
            <person name="Markovic C."/>
            <person name="Hall O."/>
            <person name="Minx P."/>
            <person name="Tomlinson C."/>
            <person name="Mitreva M."/>
            <person name="Nelson J."/>
            <person name="Hou S."/>
            <person name="Wollam A."/>
            <person name="Pepin K.H."/>
            <person name="Johnson M."/>
            <person name="Bhonagiri V."/>
            <person name="Nash W.E."/>
            <person name="Warren W."/>
            <person name="Chinwalla A."/>
            <person name="Mardis E.R."/>
            <person name="Wilson R.K."/>
        </authorList>
    </citation>
    <scope>NUCLEOTIDE SEQUENCE [LARGE SCALE GENOMIC DNA]</scope>
    <source>
        <strain evidence="3 5">DSM 20093</strain>
    </source>
</reference>
<comment type="caution">
    <text evidence="3">The sequence shown here is derived from an EMBL/GenBank/DDBJ whole genome shotgun (WGS) entry which is preliminary data.</text>
</comment>
<sequence>MSAEQAGMQDGAKNRQRGEVRNGRGGIAALAKASVRPEMVQYAPVQWDDVEDVITGFDRTWPITDPAIVGTPMAALASRYLTLHYLDLATQGTIGRTPNGEFAGLTLTRVVGQPQLFTQAREALELTEALMRTSPKGQRKLAQLQEFFAQERELEDECLVREDTQAELELFMVNPDTRGMGVGGALWRQMLESLAAEGVTAFFLHTDSSCDYSFYDHKGLQRVAQRLHADHPEDDDSDPYPVNLTDQQIARLEAQAEAVAGDAAAGDAAAGDTGVSGGADAAGDAGAGAADGLGAAGDLAPGAVTLTDDQYIYMGTVRLV</sequence>
<dbReference type="GO" id="GO:0016747">
    <property type="term" value="F:acyltransferase activity, transferring groups other than amino-acyl groups"/>
    <property type="evidence" value="ECO:0007669"/>
    <property type="project" value="InterPro"/>
</dbReference>
<dbReference type="Gene3D" id="3.40.630.30">
    <property type="match status" value="1"/>
</dbReference>
<evidence type="ECO:0000313" key="4">
    <source>
        <dbReference type="EMBL" id="KFI57707.1"/>
    </source>
</evidence>
<dbReference type="eggNOG" id="COG0454">
    <property type="taxonomic scope" value="Bacteria"/>
</dbReference>
<dbReference type="EMBL" id="ABXB03000002">
    <property type="protein sequence ID" value="EFA22970.1"/>
    <property type="molecule type" value="Genomic_DNA"/>
</dbReference>
<evidence type="ECO:0000256" key="1">
    <source>
        <dbReference type="SAM" id="MobiDB-lite"/>
    </source>
</evidence>
<name>D1NTB6_9BIFI</name>
<dbReference type="EMBL" id="JGYW01000009">
    <property type="protein sequence ID" value="KFI57707.1"/>
    <property type="molecule type" value="Genomic_DNA"/>
</dbReference>
<dbReference type="Proteomes" id="UP000003656">
    <property type="component" value="Unassembled WGS sequence"/>
</dbReference>
<evidence type="ECO:0000313" key="6">
    <source>
        <dbReference type="Proteomes" id="UP000029074"/>
    </source>
</evidence>
<evidence type="ECO:0000313" key="5">
    <source>
        <dbReference type="Proteomes" id="UP000003656"/>
    </source>
</evidence>
<accession>D1NTB6</accession>
<evidence type="ECO:0000313" key="3">
    <source>
        <dbReference type="EMBL" id="EFA22970.1"/>
    </source>
</evidence>
<keyword evidence="3" id="KW-0808">Transferase</keyword>
<keyword evidence="6" id="KW-1185">Reference proteome</keyword>
<dbReference type="SUPFAM" id="SSF55729">
    <property type="entry name" value="Acyl-CoA N-acyltransferases (Nat)"/>
    <property type="match status" value="1"/>
</dbReference>
<proteinExistence type="predicted"/>
<protein>
    <submittedName>
        <fullName evidence="3">Acetyltransferase, GNAT family</fullName>
    </submittedName>
</protein>
<dbReference type="AlphaFoldDB" id="D1NTB6"/>
<feature type="region of interest" description="Disordered" evidence="1">
    <location>
        <begin position="1"/>
        <end position="23"/>
    </location>
</feature>
<reference evidence="4 6" key="2">
    <citation type="submission" date="2014-03" db="EMBL/GenBank/DDBJ databases">
        <title>Genomics of Bifidobacteria.</title>
        <authorList>
            <person name="Ventura M."/>
            <person name="Milani C."/>
            <person name="Lugli G.A."/>
        </authorList>
    </citation>
    <scope>NUCLEOTIDE SEQUENCE [LARGE SCALE GENOMIC DNA]</scope>
    <source>
        <strain evidence="4 6">LMG 11596</strain>
    </source>
</reference>
<gene>
    <name evidence="4" type="ORF">BGLCM_1397</name>
    <name evidence="3" type="ORF">BIFGAL_03073</name>
</gene>
<dbReference type="CDD" id="cd04301">
    <property type="entry name" value="NAT_SF"/>
    <property type="match status" value="1"/>
</dbReference>
<dbReference type="STRING" id="561180.BIFGAL_03073"/>
<dbReference type="Proteomes" id="UP000029074">
    <property type="component" value="Unassembled WGS sequence"/>
</dbReference>
<dbReference type="PROSITE" id="PS51186">
    <property type="entry name" value="GNAT"/>
    <property type="match status" value="1"/>
</dbReference>
<dbReference type="InterPro" id="IPR000182">
    <property type="entry name" value="GNAT_dom"/>
</dbReference>